<accession>A0A0V7ZH38</accession>
<proteinExistence type="predicted"/>
<protein>
    <submittedName>
        <fullName evidence="2">Uncharacterized protein</fullName>
    </submittedName>
</protein>
<keyword evidence="3" id="KW-1185">Reference proteome</keyword>
<sequence length="397" mass="44753">MSLFAKEELNSLFNLTDRFCVSIYMPTHKAGKETRQNPIRFKNLLDRAESKLVAAGLSTTETGELLQEAKTMIDDYDFWQHQELGLAYFISQSQTRYYLLPHSFTELVEVSDRFYFKPLLPLMAADNEFYLLALAQNQIRLFQASHYNIQELALPEDVPSSLAEALSYDDPEKQLQYHSVGKGAAKSVASQSNPIYHGQGVGTTDNKTEILRYFQQIDRGLHSLLQGKQVPLVLAGVEYLLPIYQEANSYPHLYSQGVTGNPENLSSEELHQQALQVIQPHFQEARQQAIAQYQELLSTKQASADVKQIIPAAINGQVDTLFIPNNLQCWGRFEPETNSIEIDDSSTKENFDLLDFAATNTFLQGGMVYCMSAEEMPDSESVAAIFRYPVYANSSSV</sequence>
<dbReference type="EMBL" id="LMTZ01000134">
    <property type="protein sequence ID" value="KST63697.1"/>
    <property type="molecule type" value="Genomic_DNA"/>
</dbReference>
<dbReference type="Pfam" id="PF18849">
    <property type="entry name" value="baeRF_family7"/>
    <property type="match status" value="1"/>
</dbReference>
<dbReference type="EMBL" id="LMTZ01000132">
    <property type="protein sequence ID" value="KST63761.1"/>
    <property type="molecule type" value="Genomic_DNA"/>
</dbReference>
<name>A0A0V7ZH38_9CYAN</name>
<dbReference type="AlphaFoldDB" id="A0A0V7ZH38"/>
<comment type="caution">
    <text evidence="2">The sequence shown here is derived from an EMBL/GenBank/DDBJ whole genome shotgun (WGS) entry which is preliminary data.</text>
</comment>
<gene>
    <name evidence="1" type="ORF">BC008_14685</name>
    <name evidence="2" type="ORF">BC008_14990</name>
</gene>
<reference evidence="2 3" key="1">
    <citation type="journal article" date="2015" name="Genome Announc.">
        <title>Draft Genome of the Euendolithic (true boring) Cyanobacterium Mastigocoleus testarum strain BC008.</title>
        <authorList>
            <person name="Guida B.S."/>
            <person name="Garcia-Pichel F."/>
        </authorList>
    </citation>
    <scope>NUCLEOTIDE SEQUENCE [LARGE SCALE GENOMIC DNA]</scope>
    <source>
        <strain evidence="2 3">BC008</strain>
    </source>
</reference>
<evidence type="ECO:0000313" key="3">
    <source>
        <dbReference type="Proteomes" id="UP000053372"/>
    </source>
</evidence>
<evidence type="ECO:0000313" key="2">
    <source>
        <dbReference type="EMBL" id="KST63761.1"/>
    </source>
</evidence>
<evidence type="ECO:0000313" key="1">
    <source>
        <dbReference type="EMBL" id="KST63697.1"/>
    </source>
</evidence>
<dbReference type="InterPro" id="IPR040837">
    <property type="entry name" value="Bact_RF_family7"/>
</dbReference>
<dbReference type="Proteomes" id="UP000053372">
    <property type="component" value="Unassembled WGS sequence"/>
</dbReference>
<dbReference type="OrthoDB" id="4393931at2"/>
<organism evidence="2 3">
    <name type="scientific">Mastigocoleus testarum BC008</name>
    <dbReference type="NCBI Taxonomy" id="371196"/>
    <lineage>
        <taxon>Bacteria</taxon>
        <taxon>Bacillati</taxon>
        <taxon>Cyanobacteriota</taxon>
        <taxon>Cyanophyceae</taxon>
        <taxon>Nostocales</taxon>
        <taxon>Hapalosiphonaceae</taxon>
        <taxon>Mastigocoleus</taxon>
    </lineage>
</organism>